<gene>
    <name evidence="1" type="ORF">LMG27198_19830</name>
</gene>
<organism evidence="1 2">
    <name type="scientific">Methylocystis echinoides</name>
    <dbReference type="NCBI Taxonomy" id="29468"/>
    <lineage>
        <taxon>Bacteria</taxon>
        <taxon>Pseudomonadati</taxon>
        <taxon>Pseudomonadota</taxon>
        <taxon>Alphaproteobacteria</taxon>
        <taxon>Hyphomicrobiales</taxon>
        <taxon>Methylocystaceae</taxon>
        <taxon>Methylocystis</taxon>
    </lineage>
</organism>
<comment type="caution">
    <text evidence="1">The sequence shown here is derived from an EMBL/GenBank/DDBJ whole genome shotgun (WGS) entry which is preliminary data.</text>
</comment>
<name>A0A9W6LS18_9HYPH</name>
<evidence type="ECO:0000313" key="1">
    <source>
        <dbReference type="EMBL" id="GLI92991.1"/>
    </source>
</evidence>
<evidence type="ECO:0000313" key="2">
    <source>
        <dbReference type="Proteomes" id="UP001144323"/>
    </source>
</evidence>
<dbReference type="Proteomes" id="UP001144323">
    <property type="component" value="Unassembled WGS sequence"/>
</dbReference>
<protein>
    <submittedName>
        <fullName evidence="1">Uncharacterized protein</fullName>
    </submittedName>
</protein>
<proteinExistence type="predicted"/>
<dbReference type="EMBL" id="BSEC01000001">
    <property type="protein sequence ID" value="GLI92991.1"/>
    <property type="molecule type" value="Genomic_DNA"/>
</dbReference>
<keyword evidence="2" id="KW-1185">Reference proteome</keyword>
<accession>A0A9W6LS18</accession>
<sequence>MGADMGRWLLAAREAEKKSETLKGGTDKTHETAQREVLSVLSVASTGISENFSPKNAPAGPPVHRYDCGAVGIIADGWFVKTPEKARWFCGPCYRGRG</sequence>
<reference evidence="1" key="1">
    <citation type="journal article" date="2023" name="Int. J. Syst. Evol. Microbiol.">
        <title>Methylocystis iwaonis sp. nov., a type II methane-oxidizing bacterium from surface soil of a rice paddy field in Japan, and emended description of the genus Methylocystis (ex Whittenbury et al. 1970) Bowman et al. 1993.</title>
        <authorList>
            <person name="Kaise H."/>
            <person name="Sawadogo J.B."/>
            <person name="Alam M.S."/>
            <person name="Ueno C."/>
            <person name="Dianou D."/>
            <person name="Shinjo R."/>
            <person name="Asakawa S."/>
        </authorList>
    </citation>
    <scope>NUCLEOTIDE SEQUENCE</scope>
    <source>
        <strain evidence="1">LMG27198</strain>
    </source>
</reference>
<dbReference type="AlphaFoldDB" id="A0A9W6LS18"/>